<dbReference type="EMBL" id="JAVDWV010000035">
    <property type="protein sequence ID" value="MDR7157239.1"/>
    <property type="molecule type" value="Genomic_DNA"/>
</dbReference>
<dbReference type="RefSeq" id="WP_310227751.1">
    <property type="nucleotide sequence ID" value="NZ_JAVDWV010000035.1"/>
</dbReference>
<reference evidence="4 5" key="1">
    <citation type="submission" date="2023-07" db="EMBL/GenBank/DDBJ databases">
        <title>Sorghum-associated microbial communities from plants grown in Nebraska, USA.</title>
        <authorList>
            <person name="Schachtman D."/>
        </authorList>
    </citation>
    <scope>NUCLEOTIDE SEQUENCE [LARGE SCALE GENOMIC DNA]</scope>
    <source>
        <strain evidence="4 5">4256</strain>
    </source>
</reference>
<dbReference type="InterPro" id="IPR036237">
    <property type="entry name" value="Xyl_isomerase-like_sf"/>
</dbReference>
<dbReference type="InterPro" id="IPR050417">
    <property type="entry name" value="Sugar_Epim/Isomerase"/>
</dbReference>
<dbReference type="GO" id="GO:0008903">
    <property type="term" value="F:hydroxypyruvate isomerase activity"/>
    <property type="evidence" value="ECO:0007669"/>
    <property type="project" value="UniProtKB-EC"/>
</dbReference>
<dbReference type="Pfam" id="PF01261">
    <property type="entry name" value="AP_endonuc_2"/>
    <property type="match status" value="1"/>
</dbReference>
<dbReference type="EC" id="5.3.1.22" evidence="4"/>
<dbReference type="PANTHER" id="PTHR43489">
    <property type="entry name" value="ISOMERASE"/>
    <property type="match status" value="1"/>
</dbReference>
<dbReference type="SUPFAM" id="SSF51658">
    <property type="entry name" value="Xylose isomerase-like"/>
    <property type="match status" value="1"/>
</dbReference>
<dbReference type="PIRSF" id="PIRSF006241">
    <property type="entry name" value="HyI"/>
    <property type="match status" value="1"/>
</dbReference>
<keyword evidence="1 2" id="KW-0413">Isomerase</keyword>
<sequence>MVWSMRYSIHHGYEPPALRPQFLATVGTDDPAAHIRYAASIGMSGILYPWAMEKPATERDRVKEALLETGLTASAIVAIPAEFVVSPILADRSPENRQRLAQFVKRSSEVAAALQSSTLAVLIAADPAILSEDEQYENVAANLAEMAAISGDHGIVIGIEPIVALPGLLLRSTQDTLKLIRMAASPSVGMIFDTGHIAQMGEDLVQSLNEAIDQVCLLQLADQPGRVEPGAGELDLVEVAALAVRRGYNALVDLEHGWTSPSAEGEAAGLDRLREFDAELQRNLAAFHNDGPSG</sequence>
<evidence type="ECO:0000313" key="4">
    <source>
        <dbReference type="EMBL" id="MDR7157239.1"/>
    </source>
</evidence>
<dbReference type="InterPro" id="IPR013022">
    <property type="entry name" value="Xyl_isomerase-like_TIM-brl"/>
</dbReference>
<dbReference type="Gene3D" id="3.20.20.150">
    <property type="entry name" value="Divalent-metal-dependent TIM barrel enzymes"/>
    <property type="match status" value="1"/>
</dbReference>
<organism evidence="4 5">
    <name type="scientific">Sphingobium xenophagum</name>
    <dbReference type="NCBI Taxonomy" id="121428"/>
    <lineage>
        <taxon>Bacteria</taxon>
        <taxon>Pseudomonadati</taxon>
        <taxon>Pseudomonadota</taxon>
        <taxon>Alphaproteobacteria</taxon>
        <taxon>Sphingomonadales</taxon>
        <taxon>Sphingomonadaceae</taxon>
        <taxon>Sphingobium</taxon>
    </lineage>
</organism>
<comment type="caution">
    <text evidence="4">The sequence shown here is derived from an EMBL/GenBank/DDBJ whole genome shotgun (WGS) entry which is preliminary data.</text>
</comment>
<proteinExistence type="inferred from homology"/>
<evidence type="ECO:0000313" key="5">
    <source>
        <dbReference type="Proteomes" id="UP001267638"/>
    </source>
</evidence>
<feature type="domain" description="Xylose isomerase-like TIM barrel" evidence="3">
    <location>
        <begin position="35"/>
        <end position="275"/>
    </location>
</feature>
<dbReference type="InterPro" id="IPR026040">
    <property type="entry name" value="HyI-like"/>
</dbReference>
<evidence type="ECO:0000259" key="3">
    <source>
        <dbReference type="Pfam" id="PF01261"/>
    </source>
</evidence>
<gene>
    <name evidence="4" type="ORF">J2W40_004087</name>
</gene>
<keyword evidence="5" id="KW-1185">Reference proteome</keyword>
<evidence type="ECO:0000256" key="2">
    <source>
        <dbReference type="PIRNR" id="PIRNR006241"/>
    </source>
</evidence>
<name>A0ABU1X7H0_SPHXE</name>
<comment type="similarity">
    <text evidence="2">Belongs to the hyi family.</text>
</comment>
<accession>A0ABU1X7H0</accession>
<evidence type="ECO:0000256" key="1">
    <source>
        <dbReference type="ARBA" id="ARBA00023235"/>
    </source>
</evidence>
<dbReference type="Proteomes" id="UP001267638">
    <property type="component" value="Unassembled WGS sequence"/>
</dbReference>
<protein>
    <submittedName>
        <fullName evidence="4">Hydroxypyruvate isomerase</fullName>
        <ecNumber evidence="4">5.3.1.22</ecNumber>
    </submittedName>
</protein>